<evidence type="ECO:0000259" key="1">
    <source>
        <dbReference type="Pfam" id="PF12705"/>
    </source>
</evidence>
<dbReference type="Pfam" id="PF12705">
    <property type="entry name" value="PDDEXK_1"/>
    <property type="match status" value="1"/>
</dbReference>
<protein>
    <submittedName>
        <fullName evidence="2">PD-(D/E)XK nuclease family protein</fullName>
    </submittedName>
</protein>
<evidence type="ECO:0000313" key="2">
    <source>
        <dbReference type="EMBL" id="QAR31606.1"/>
    </source>
</evidence>
<dbReference type="SUPFAM" id="SSF52980">
    <property type="entry name" value="Restriction endonuclease-like"/>
    <property type="match status" value="1"/>
</dbReference>
<dbReference type="Proteomes" id="UP000287701">
    <property type="component" value="Chromosome"/>
</dbReference>
<accession>A0A410JTT3</accession>
<sequence length="899" mass="104173">MKTFLQQVVEDLMVQNLKFSRTVLVVPGNRPKAFLRKTFVESGFAGILPEILSIEELIKQMSGLQLVSGLELLFTAFSAYQRQPEAKSIEEFLKWAPTLLKDFDDIDASLADPKEVFDFMVSDERIKAWGEELEIGSREVIDQNLGFWVMAKVLYHDLKEELLQNGVAYRGFLASTAAEKIKDFIAKDRRNFYFIGFNAFTKAERHIVETLVEQKRAYCYWDTDAYYMQDPKQEAGNFLRDYKASGSFNPFNWENDYFKKDKKIEIIGGAKQIGIAKFVGEKLKNLTPEERQETAIVLADEQLLPAVLNSLPEEVKKINITMGLPLQSVPLSSFFQALLEAYANQEKFNSFGKFYYKDVLRIIENPNFQAYFLDSAKNIKKDILENNKIFISREELLAQTEKLFVPLFEGFTQPLDFAKGMVDWIEYFCASVKSSDIEQEYFFRFKNIFQQLVQLFEKYGIITNFKIFKQLYQQILRTETLSFLGEPLVGLQLLGVLETRLLDFKHIIFTSANEGVFPLGRQENTAIPFEHRRRFGLNTFLENDAIYAYHFYRLIQRCESATFLYNTDSDGMGKGEPSRFLLQLELESPHTIQQKLARVENAPEKAEPLIVEKTPAVMHALNQWKNKISPSSLGAYLYDNLGFYERYVLKIKEEREVEETANFQTLGTAVHDTLEALYTPFLGKALTQENFKTMREKLERTLKQKFNEILLKDQQLQGKNIIIYNVAKEMVENVLRKDELTAKNNRLIIMELERDFSAPMTLSSGREINFGGKIDRVESLNGMIRVIDYKTGGLDSRELNFNKARWEKFAKDKESAKAIQLLIYCFMYLKAHPSQKVAAGIYPLRFLNRQIELLQLDEVMEFNLENIKEGLLAIENLVEEIFDETKVFGEIIEENSEDE</sequence>
<dbReference type="EMBL" id="CP035107">
    <property type="protein sequence ID" value="QAR31606.1"/>
    <property type="molecule type" value="Genomic_DNA"/>
</dbReference>
<feature type="domain" description="PD-(D/E)XK endonuclease-like" evidence="1">
    <location>
        <begin position="628"/>
        <end position="882"/>
    </location>
</feature>
<evidence type="ECO:0000313" key="3">
    <source>
        <dbReference type="Proteomes" id="UP000287701"/>
    </source>
</evidence>
<dbReference type="SUPFAM" id="SSF52540">
    <property type="entry name" value="P-loop containing nucleoside triphosphate hydrolases"/>
    <property type="match status" value="1"/>
</dbReference>
<dbReference type="AlphaFoldDB" id="A0A410JTT3"/>
<dbReference type="Gene3D" id="3.90.320.10">
    <property type="match status" value="1"/>
</dbReference>
<reference evidence="2 3" key="1">
    <citation type="submission" date="2019-01" db="EMBL/GenBank/DDBJ databases">
        <title>Whole Genome of Ornithobacterium rhinotracheale FARPER-174b.</title>
        <authorList>
            <person name="Tataje-Lavanda L.A."/>
            <person name="Montalvan A."/>
            <person name="Montesinos R."/>
            <person name="Zimic M."/>
            <person name="Fernandez-Sanchez M."/>
            <person name="Fernandez-Diaz M."/>
        </authorList>
    </citation>
    <scope>NUCLEOTIDE SEQUENCE [LARGE SCALE GENOMIC DNA]</scope>
    <source>
        <strain evidence="2 3">FARPER-174b</strain>
    </source>
</reference>
<dbReference type="InterPro" id="IPR027417">
    <property type="entry name" value="P-loop_NTPase"/>
</dbReference>
<dbReference type="InterPro" id="IPR011604">
    <property type="entry name" value="PDDEXK-like_dom_sf"/>
</dbReference>
<name>A0A410JTT3_ORNRH</name>
<gene>
    <name evidence="2" type="ORF">EQP59_09765</name>
</gene>
<dbReference type="InterPro" id="IPR011335">
    <property type="entry name" value="Restrct_endonuc-II-like"/>
</dbReference>
<dbReference type="RefSeq" id="WP_128502016.1">
    <property type="nucleotide sequence ID" value="NZ_CP035107.1"/>
</dbReference>
<dbReference type="OrthoDB" id="9762792at2"/>
<dbReference type="InterPro" id="IPR038726">
    <property type="entry name" value="PDDEXK_AddAB-type"/>
</dbReference>
<proteinExistence type="predicted"/>
<organism evidence="2 3">
    <name type="scientific">Ornithobacterium rhinotracheale</name>
    <dbReference type="NCBI Taxonomy" id="28251"/>
    <lineage>
        <taxon>Bacteria</taxon>
        <taxon>Pseudomonadati</taxon>
        <taxon>Bacteroidota</taxon>
        <taxon>Flavobacteriia</taxon>
        <taxon>Flavobacteriales</taxon>
        <taxon>Weeksellaceae</taxon>
        <taxon>Ornithobacterium</taxon>
    </lineage>
</organism>